<dbReference type="RefSeq" id="WP_093038854.1">
    <property type="nucleotide sequence ID" value="NZ_FOAG01000013.1"/>
</dbReference>
<dbReference type="EMBL" id="FOAG01000013">
    <property type="protein sequence ID" value="SEM11167.1"/>
    <property type="molecule type" value="Genomic_DNA"/>
</dbReference>
<organism evidence="2 3">
    <name type="scientific">Roseovarius azorensis</name>
    <dbReference type="NCBI Taxonomy" id="1287727"/>
    <lineage>
        <taxon>Bacteria</taxon>
        <taxon>Pseudomonadati</taxon>
        <taxon>Pseudomonadota</taxon>
        <taxon>Alphaproteobacteria</taxon>
        <taxon>Rhodobacterales</taxon>
        <taxon>Roseobacteraceae</taxon>
        <taxon>Roseovarius</taxon>
    </lineage>
</organism>
<evidence type="ECO:0000313" key="2">
    <source>
        <dbReference type="EMBL" id="SEM11167.1"/>
    </source>
</evidence>
<dbReference type="STRING" id="1287727.SAMN05443999_1134"/>
<dbReference type="InterPro" id="IPR018707">
    <property type="entry name" value="LpxR"/>
</dbReference>
<dbReference type="OrthoDB" id="7721289at2"/>
<evidence type="ECO:0000313" key="3">
    <source>
        <dbReference type="Proteomes" id="UP000199582"/>
    </source>
</evidence>
<reference evidence="2 3" key="1">
    <citation type="submission" date="2016-10" db="EMBL/GenBank/DDBJ databases">
        <authorList>
            <person name="de Groot N.N."/>
        </authorList>
    </citation>
    <scope>NUCLEOTIDE SEQUENCE [LARGE SCALE GENOMIC DNA]</scope>
    <source>
        <strain evidence="2 3">DSM 100674</strain>
    </source>
</reference>
<protein>
    <recommendedName>
        <fullName evidence="4">Outer membrane protein</fullName>
    </recommendedName>
</protein>
<evidence type="ECO:0008006" key="4">
    <source>
        <dbReference type="Google" id="ProtNLM"/>
    </source>
</evidence>
<proteinExistence type="predicted"/>
<dbReference type="Pfam" id="PF09982">
    <property type="entry name" value="LpxR"/>
    <property type="match status" value="1"/>
</dbReference>
<name>A0A1H7VQS1_9RHOB</name>
<dbReference type="AlphaFoldDB" id="A0A1H7VQS1"/>
<sequence>MKRPFFIAFWAGLALSAMLSSTMAEAGERQRLGYGRIFNNDLLGDGHDRWRTGNIASSRVWGPSWQGRLPQGFGQMLEFRFNGEIIAPENLSNPAPGDRPYVGALSFGLHTHFERGGIDYAMGADLVVTGSQTGLDDFHDFLHDVLGGRDFVPQVRDTQLSNAIRPSAVIEAGRDYDLGAVRLRPFAEARLGVEDLIRVGADITFGGVGEGELLVRDPVTGQRYRTIYEPHAGYSFVIGGDVAYVGDSDYLPSRSGVNVTEDRTRLRAGLHWEGRNGTAIYYGVTWLSEEFDAQREGQFVGSLRLRLRF</sequence>
<feature type="chain" id="PRO_5009299894" description="Outer membrane protein" evidence="1">
    <location>
        <begin position="27"/>
        <end position="309"/>
    </location>
</feature>
<accession>A0A1H7VQS1</accession>
<dbReference type="Proteomes" id="UP000199582">
    <property type="component" value="Unassembled WGS sequence"/>
</dbReference>
<dbReference type="InterPro" id="IPR037107">
    <property type="entry name" value="Put_OMP_sf"/>
</dbReference>
<gene>
    <name evidence="2" type="ORF">SAMN05443999_1134</name>
</gene>
<keyword evidence="1" id="KW-0732">Signal</keyword>
<dbReference type="Gene3D" id="2.40.128.140">
    <property type="entry name" value="Outer membrane protein"/>
    <property type="match status" value="1"/>
</dbReference>
<evidence type="ECO:0000256" key="1">
    <source>
        <dbReference type="SAM" id="SignalP"/>
    </source>
</evidence>
<feature type="signal peptide" evidence="1">
    <location>
        <begin position="1"/>
        <end position="26"/>
    </location>
</feature>
<keyword evidence="3" id="KW-1185">Reference proteome</keyword>